<evidence type="ECO:0000256" key="5">
    <source>
        <dbReference type="ARBA" id="ARBA00023140"/>
    </source>
</evidence>
<dbReference type="GO" id="GO:0007031">
    <property type="term" value="P:peroxisome organization"/>
    <property type="evidence" value="ECO:0007669"/>
    <property type="project" value="UniProtKB-ARBA"/>
</dbReference>
<proteinExistence type="predicted"/>
<name>A0A1E3P9E1_WICAA</name>
<keyword evidence="5" id="KW-0576">Peroxisome</keyword>
<evidence type="ECO:0000256" key="3">
    <source>
        <dbReference type="ARBA" id="ARBA00022989"/>
    </source>
</evidence>
<dbReference type="RefSeq" id="XP_019041236.1">
    <property type="nucleotide sequence ID" value="XM_019180973.1"/>
</dbReference>
<dbReference type="EMBL" id="KV454208">
    <property type="protein sequence ID" value="ODQ62029.1"/>
    <property type="molecule type" value="Genomic_DNA"/>
</dbReference>
<dbReference type="SMART" id="SM00694">
    <property type="entry name" value="DysFC"/>
    <property type="match status" value="1"/>
</dbReference>
<feature type="non-terminal residue" evidence="9">
    <location>
        <position position="1"/>
    </location>
</feature>
<feature type="transmembrane region" description="Helical" evidence="6">
    <location>
        <begin position="157"/>
        <end position="174"/>
    </location>
</feature>
<dbReference type="PANTHER" id="PTHR31679">
    <property type="entry name" value="PEROXISOMAL MEMBRANE PROTEIN PEX30-RELATED"/>
    <property type="match status" value="1"/>
</dbReference>
<evidence type="ECO:0000259" key="8">
    <source>
        <dbReference type="SMART" id="SM00694"/>
    </source>
</evidence>
<dbReference type="InterPro" id="IPR010482">
    <property type="entry name" value="TECPR1-like_DysF"/>
</dbReference>
<evidence type="ECO:0000313" key="10">
    <source>
        <dbReference type="Proteomes" id="UP000094112"/>
    </source>
</evidence>
<dbReference type="GeneID" id="30198219"/>
<evidence type="ECO:0000256" key="4">
    <source>
        <dbReference type="ARBA" id="ARBA00023136"/>
    </source>
</evidence>
<dbReference type="Pfam" id="PF06398">
    <property type="entry name" value="Pex24p"/>
    <property type="match status" value="1"/>
</dbReference>
<protein>
    <recommendedName>
        <fullName evidence="7 8">Peroxin/Ferlin domain-containing protein</fullName>
    </recommendedName>
</protein>
<keyword evidence="10" id="KW-1185">Reference proteome</keyword>
<dbReference type="Proteomes" id="UP000094112">
    <property type="component" value="Unassembled WGS sequence"/>
</dbReference>
<keyword evidence="3 6" id="KW-1133">Transmembrane helix</keyword>
<dbReference type="AlphaFoldDB" id="A0A1E3P9E1"/>
<gene>
    <name evidence="9" type="ORF">WICANDRAFT_23028</name>
</gene>
<feature type="transmembrane region" description="Helical" evidence="6">
    <location>
        <begin position="68"/>
        <end position="84"/>
    </location>
</feature>
<dbReference type="GO" id="GO:0005778">
    <property type="term" value="C:peroxisomal membrane"/>
    <property type="evidence" value="ECO:0007669"/>
    <property type="project" value="UniProtKB-SubCell"/>
</dbReference>
<feature type="domain" description="Peroxin/Ferlin" evidence="8">
    <location>
        <begin position="321"/>
        <end position="354"/>
    </location>
</feature>
<sequence>QTKTESSPLLSSTPVTVSKILVKSYPYFVIADKLLSVLTWTNDDAWLSLLVVAVYATLVLYFESIVTYFGHILAVAILVAYSILSKHVETTISTKPTLDDIIQLLTSVTVKADLFLNPITSLALTSYDIKRLLFTTVFLSPLYVVITYFLLTPRTLLLLFGLYCLTYHSIFSRVTRKVLWKFRLVRLLSFYMTGLDFGGININKDSGIFAAVKKVNEKVGIKNKDGKPIVFTYVLYENQRRWLGIGWTPNLLSYERTAWTDEFLNESSPTDKFKLPETEEGSGMVWRWVDKTWRLDLTNDGALQLPSSKPKTTANPGPDDGFIYYDNTWKKPSTEDSFSKYTRRRRWIRTAELV</sequence>
<feature type="transmembrane region" description="Helical" evidence="6">
    <location>
        <begin position="45"/>
        <end position="62"/>
    </location>
</feature>
<keyword evidence="4 6" id="KW-0472">Membrane</keyword>
<evidence type="ECO:0000259" key="7">
    <source>
        <dbReference type="SMART" id="SM00693"/>
    </source>
</evidence>
<dbReference type="InterPro" id="IPR052646">
    <property type="entry name" value="Peroxisomal_PEX28-32"/>
</dbReference>
<dbReference type="STRING" id="683960.A0A1E3P9E1"/>
<evidence type="ECO:0000313" key="9">
    <source>
        <dbReference type="EMBL" id="ODQ62029.1"/>
    </source>
</evidence>
<evidence type="ECO:0000256" key="1">
    <source>
        <dbReference type="ARBA" id="ARBA00004585"/>
    </source>
</evidence>
<keyword evidence="2 6" id="KW-0812">Transmembrane</keyword>
<reference evidence="9 10" key="1">
    <citation type="journal article" date="2016" name="Proc. Natl. Acad. Sci. U.S.A.">
        <title>Comparative genomics of biotechnologically important yeasts.</title>
        <authorList>
            <person name="Riley R."/>
            <person name="Haridas S."/>
            <person name="Wolfe K.H."/>
            <person name="Lopes M.R."/>
            <person name="Hittinger C.T."/>
            <person name="Goeker M."/>
            <person name="Salamov A.A."/>
            <person name="Wisecaver J.H."/>
            <person name="Long T.M."/>
            <person name="Calvey C.H."/>
            <person name="Aerts A.L."/>
            <person name="Barry K.W."/>
            <person name="Choi C."/>
            <person name="Clum A."/>
            <person name="Coughlan A.Y."/>
            <person name="Deshpande S."/>
            <person name="Douglass A.P."/>
            <person name="Hanson S.J."/>
            <person name="Klenk H.-P."/>
            <person name="LaButti K.M."/>
            <person name="Lapidus A."/>
            <person name="Lindquist E.A."/>
            <person name="Lipzen A.M."/>
            <person name="Meier-Kolthoff J.P."/>
            <person name="Ohm R.A."/>
            <person name="Otillar R.P."/>
            <person name="Pangilinan J.L."/>
            <person name="Peng Y."/>
            <person name="Rokas A."/>
            <person name="Rosa C.A."/>
            <person name="Scheuner C."/>
            <person name="Sibirny A.A."/>
            <person name="Slot J.C."/>
            <person name="Stielow J.B."/>
            <person name="Sun H."/>
            <person name="Kurtzman C.P."/>
            <person name="Blackwell M."/>
            <person name="Grigoriev I.V."/>
            <person name="Jeffries T.W."/>
        </authorList>
    </citation>
    <scope>NUCLEOTIDE SEQUENCE [LARGE SCALE GENOMIC DNA]</scope>
    <source>
        <strain evidence="10">ATCC 58044 / CBS 1984 / NCYC 433 / NRRL Y-366-8</strain>
    </source>
</reference>
<organism evidence="9 10">
    <name type="scientific">Wickerhamomyces anomalus (strain ATCC 58044 / CBS 1984 / NCYC 433 / NRRL Y-366-8)</name>
    <name type="common">Yeast</name>
    <name type="synonym">Hansenula anomala</name>
    <dbReference type="NCBI Taxonomy" id="683960"/>
    <lineage>
        <taxon>Eukaryota</taxon>
        <taxon>Fungi</taxon>
        <taxon>Dikarya</taxon>
        <taxon>Ascomycota</taxon>
        <taxon>Saccharomycotina</taxon>
        <taxon>Saccharomycetes</taxon>
        <taxon>Phaffomycetales</taxon>
        <taxon>Wickerhamomycetaceae</taxon>
        <taxon>Wickerhamomyces</taxon>
    </lineage>
</organism>
<evidence type="ECO:0000256" key="6">
    <source>
        <dbReference type="SAM" id="Phobius"/>
    </source>
</evidence>
<feature type="non-terminal residue" evidence="9">
    <location>
        <position position="354"/>
    </location>
</feature>
<dbReference type="SMART" id="SM00693">
    <property type="entry name" value="DysFN"/>
    <property type="match status" value="1"/>
</dbReference>
<dbReference type="PANTHER" id="PTHR31679:SF2">
    <property type="entry name" value="PEROXISOMAL MEMBRANE PROTEIN PEX30-RELATED"/>
    <property type="match status" value="1"/>
</dbReference>
<feature type="domain" description="Peroxin/Ferlin" evidence="7">
    <location>
        <begin position="228"/>
        <end position="296"/>
    </location>
</feature>
<accession>A0A1E3P9E1</accession>
<feature type="transmembrane region" description="Helical" evidence="6">
    <location>
        <begin position="132"/>
        <end position="151"/>
    </location>
</feature>
<dbReference type="OrthoDB" id="5586090at2759"/>
<dbReference type="InterPro" id="IPR006614">
    <property type="entry name" value="Peroxin/Ferlin"/>
</dbReference>
<comment type="subcellular location">
    <subcellularLocation>
        <location evidence="1">Peroxisome membrane</location>
        <topology evidence="1">Multi-pass membrane protein</topology>
    </subcellularLocation>
</comment>
<evidence type="ECO:0000256" key="2">
    <source>
        <dbReference type="ARBA" id="ARBA00022692"/>
    </source>
</evidence>